<proteinExistence type="predicted"/>
<dbReference type="EMBL" id="JXTB01000101">
    <property type="protein sequence ID" value="PON63747.1"/>
    <property type="molecule type" value="Genomic_DNA"/>
</dbReference>
<dbReference type="AlphaFoldDB" id="A0A2P5CRT3"/>
<gene>
    <name evidence="1" type="ORF">PanWU01x14_129030</name>
</gene>
<comment type="caution">
    <text evidence="1">The sequence shown here is derived from an EMBL/GenBank/DDBJ whole genome shotgun (WGS) entry which is preliminary data.</text>
</comment>
<dbReference type="Proteomes" id="UP000237105">
    <property type="component" value="Unassembled WGS sequence"/>
</dbReference>
<evidence type="ECO:0000313" key="2">
    <source>
        <dbReference type="Proteomes" id="UP000237105"/>
    </source>
</evidence>
<keyword evidence="2" id="KW-1185">Reference proteome</keyword>
<organism evidence="1 2">
    <name type="scientific">Parasponia andersonii</name>
    <name type="common">Sponia andersonii</name>
    <dbReference type="NCBI Taxonomy" id="3476"/>
    <lineage>
        <taxon>Eukaryota</taxon>
        <taxon>Viridiplantae</taxon>
        <taxon>Streptophyta</taxon>
        <taxon>Embryophyta</taxon>
        <taxon>Tracheophyta</taxon>
        <taxon>Spermatophyta</taxon>
        <taxon>Magnoliopsida</taxon>
        <taxon>eudicotyledons</taxon>
        <taxon>Gunneridae</taxon>
        <taxon>Pentapetalae</taxon>
        <taxon>rosids</taxon>
        <taxon>fabids</taxon>
        <taxon>Rosales</taxon>
        <taxon>Cannabaceae</taxon>
        <taxon>Parasponia</taxon>
    </lineage>
</organism>
<evidence type="ECO:0000313" key="1">
    <source>
        <dbReference type="EMBL" id="PON63747.1"/>
    </source>
</evidence>
<sequence>MDMVVLLLEPPHFPFMDWFDQLWNLSRKEPSHVLFPSLLSQETKSGMLIEECWILKDAFS</sequence>
<reference evidence="2" key="1">
    <citation type="submission" date="2016-06" db="EMBL/GenBank/DDBJ databases">
        <title>Parallel loss of symbiosis genes in relatives of nitrogen-fixing non-legume Parasponia.</title>
        <authorList>
            <person name="Van Velzen R."/>
            <person name="Holmer R."/>
            <person name="Bu F."/>
            <person name="Rutten L."/>
            <person name="Van Zeijl A."/>
            <person name="Liu W."/>
            <person name="Santuari L."/>
            <person name="Cao Q."/>
            <person name="Sharma T."/>
            <person name="Shen D."/>
            <person name="Roswanjaya Y."/>
            <person name="Wardhani T."/>
            <person name="Kalhor M.S."/>
            <person name="Jansen J."/>
            <person name="Van den Hoogen J."/>
            <person name="Gungor B."/>
            <person name="Hartog M."/>
            <person name="Hontelez J."/>
            <person name="Verver J."/>
            <person name="Yang W.-C."/>
            <person name="Schijlen E."/>
            <person name="Repin R."/>
            <person name="Schilthuizen M."/>
            <person name="Schranz E."/>
            <person name="Heidstra R."/>
            <person name="Miyata K."/>
            <person name="Fedorova E."/>
            <person name="Kohlen W."/>
            <person name="Bisseling T."/>
            <person name="Smit S."/>
            <person name="Geurts R."/>
        </authorList>
    </citation>
    <scope>NUCLEOTIDE SEQUENCE [LARGE SCALE GENOMIC DNA]</scope>
    <source>
        <strain evidence="2">cv. WU1-14</strain>
    </source>
</reference>
<accession>A0A2P5CRT3</accession>
<name>A0A2P5CRT3_PARAD</name>
<protein>
    <submittedName>
        <fullName evidence="1">Uncharacterized protein</fullName>
    </submittedName>
</protein>